<dbReference type="KEGG" id="tet:TTHERM_000785921"/>
<protein>
    <submittedName>
        <fullName evidence="1">Uncharacterized protein</fullName>
    </submittedName>
</protein>
<dbReference type="GeneID" id="24440667"/>
<accession>W7X5V6</accession>
<proteinExistence type="predicted"/>
<gene>
    <name evidence="1" type="ORF">TTHERM_000785921</name>
</gene>
<name>W7X5V6_TETTS</name>
<reference evidence="2" key="1">
    <citation type="journal article" date="2006" name="PLoS Biol.">
        <title>Macronuclear genome sequence of the ciliate Tetrahymena thermophila, a model eukaryote.</title>
        <authorList>
            <person name="Eisen J.A."/>
            <person name="Coyne R.S."/>
            <person name="Wu M."/>
            <person name="Wu D."/>
            <person name="Thiagarajan M."/>
            <person name="Wortman J.R."/>
            <person name="Badger J.H."/>
            <person name="Ren Q."/>
            <person name="Amedeo P."/>
            <person name="Jones K.M."/>
            <person name="Tallon L.J."/>
            <person name="Delcher A.L."/>
            <person name="Salzberg S.L."/>
            <person name="Silva J.C."/>
            <person name="Haas B.J."/>
            <person name="Majoros W.H."/>
            <person name="Farzad M."/>
            <person name="Carlton J.M."/>
            <person name="Smith R.K. Jr."/>
            <person name="Garg J."/>
            <person name="Pearlman R.E."/>
            <person name="Karrer K.M."/>
            <person name="Sun L."/>
            <person name="Manning G."/>
            <person name="Elde N.C."/>
            <person name="Turkewitz A.P."/>
            <person name="Asai D.J."/>
            <person name="Wilkes D.E."/>
            <person name="Wang Y."/>
            <person name="Cai H."/>
            <person name="Collins K."/>
            <person name="Stewart B.A."/>
            <person name="Lee S.R."/>
            <person name="Wilamowska K."/>
            <person name="Weinberg Z."/>
            <person name="Ruzzo W.L."/>
            <person name="Wloga D."/>
            <person name="Gaertig J."/>
            <person name="Frankel J."/>
            <person name="Tsao C.-C."/>
            <person name="Gorovsky M.A."/>
            <person name="Keeling P.J."/>
            <person name="Waller R.F."/>
            <person name="Patron N.J."/>
            <person name="Cherry J.M."/>
            <person name="Stover N.A."/>
            <person name="Krieger C.J."/>
            <person name="del Toro C."/>
            <person name="Ryder H.F."/>
            <person name="Williamson S.C."/>
            <person name="Barbeau R.A."/>
            <person name="Hamilton E.P."/>
            <person name="Orias E."/>
        </authorList>
    </citation>
    <scope>NUCLEOTIDE SEQUENCE [LARGE SCALE GENOMIC DNA]</scope>
    <source>
        <strain evidence="2">SB210</strain>
    </source>
</reference>
<dbReference type="RefSeq" id="XP_012654669.1">
    <property type="nucleotide sequence ID" value="XM_012799215.1"/>
</dbReference>
<organism evidence="1 2">
    <name type="scientific">Tetrahymena thermophila (strain SB210)</name>
    <dbReference type="NCBI Taxonomy" id="312017"/>
    <lineage>
        <taxon>Eukaryota</taxon>
        <taxon>Sar</taxon>
        <taxon>Alveolata</taxon>
        <taxon>Ciliophora</taxon>
        <taxon>Intramacronucleata</taxon>
        <taxon>Oligohymenophorea</taxon>
        <taxon>Hymenostomatida</taxon>
        <taxon>Tetrahymenina</taxon>
        <taxon>Tetrahymenidae</taxon>
        <taxon>Tetrahymena</taxon>
    </lineage>
</organism>
<dbReference type="EMBL" id="GG662552">
    <property type="protein sequence ID" value="EWS72782.1"/>
    <property type="molecule type" value="Genomic_DNA"/>
</dbReference>
<sequence length="86" mass="10797">MEKSVNQFKYTLLGQYFIKYQFYGKKYQQINQFIHFWINSDYCSDYIVIFQYTYFTQITQLPQFFVFKFFLCKLKKIKTFVHFLID</sequence>
<dbReference type="Proteomes" id="UP000009168">
    <property type="component" value="Unassembled WGS sequence"/>
</dbReference>
<dbReference type="InParanoid" id="W7X5V6"/>
<evidence type="ECO:0000313" key="2">
    <source>
        <dbReference type="Proteomes" id="UP000009168"/>
    </source>
</evidence>
<dbReference type="AlphaFoldDB" id="W7X5V6"/>
<evidence type="ECO:0000313" key="1">
    <source>
        <dbReference type="EMBL" id="EWS72782.1"/>
    </source>
</evidence>
<keyword evidence="2" id="KW-1185">Reference proteome</keyword>